<feature type="transmembrane region" description="Helical" evidence="7">
    <location>
        <begin position="26"/>
        <end position="51"/>
    </location>
</feature>
<dbReference type="GO" id="GO:0046677">
    <property type="term" value="P:response to antibiotic"/>
    <property type="evidence" value="ECO:0007669"/>
    <property type="project" value="UniProtKB-KW"/>
</dbReference>
<evidence type="ECO:0000256" key="3">
    <source>
        <dbReference type="ARBA" id="ARBA00022989"/>
    </source>
</evidence>
<dbReference type="Gene3D" id="1.20.1720.10">
    <property type="entry name" value="Multidrug resistance protein D"/>
    <property type="match status" value="1"/>
</dbReference>
<keyword evidence="3 7" id="KW-1133">Transmembrane helix</keyword>
<evidence type="ECO:0000256" key="2">
    <source>
        <dbReference type="ARBA" id="ARBA00022692"/>
    </source>
</evidence>
<reference evidence="10" key="1">
    <citation type="submission" date="2016-11" db="EMBL/GenBank/DDBJ databases">
        <authorList>
            <person name="Jaros S."/>
            <person name="Januszkiewicz K."/>
            <person name="Wedrychowicz H."/>
        </authorList>
    </citation>
    <scope>NUCLEOTIDE SEQUENCE [LARGE SCALE GENOMIC DNA]</scope>
    <source>
        <strain evidence="10">CGMCC 4.3555</strain>
    </source>
</reference>
<dbReference type="InterPro" id="IPR036259">
    <property type="entry name" value="MFS_trans_sf"/>
</dbReference>
<feature type="transmembrane region" description="Helical" evidence="7">
    <location>
        <begin position="94"/>
        <end position="113"/>
    </location>
</feature>
<keyword evidence="4 7" id="KW-0472">Membrane</keyword>
<feature type="transmembrane region" description="Helical" evidence="7">
    <location>
        <begin position="180"/>
        <end position="199"/>
    </location>
</feature>
<feature type="transmembrane region" description="Helical" evidence="7">
    <location>
        <begin position="63"/>
        <end position="82"/>
    </location>
</feature>
<feature type="transmembrane region" description="Helical" evidence="7">
    <location>
        <begin position="345"/>
        <end position="365"/>
    </location>
</feature>
<dbReference type="PROSITE" id="PS50850">
    <property type="entry name" value="MFS"/>
    <property type="match status" value="1"/>
</dbReference>
<name>A0A9X8N5W9_9ACTN</name>
<organism evidence="9 10">
    <name type="scientific">Streptomyces yunnanensis</name>
    <dbReference type="NCBI Taxonomy" id="156453"/>
    <lineage>
        <taxon>Bacteria</taxon>
        <taxon>Bacillati</taxon>
        <taxon>Actinomycetota</taxon>
        <taxon>Actinomycetes</taxon>
        <taxon>Kitasatosporales</taxon>
        <taxon>Streptomycetaceae</taxon>
        <taxon>Streptomyces</taxon>
    </lineage>
</organism>
<gene>
    <name evidence="9" type="ORF">SAMN05216268_12012</name>
</gene>
<dbReference type="AlphaFoldDB" id="A0A9X8N5W9"/>
<comment type="subcellular location">
    <subcellularLocation>
        <location evidence="1">Cell membrane</location>
        <topology evidence="1">Multi-pass membrane protein</topology>
    </subcellularLocation>
</comment>
<dbReference type="SUPFAM" id="SSF103473">
    <property type="entry name" value="MFS general substrate transporter"/>
    <property type="match status" value="1"/>
</dbReference>
<dbReference type="InterPro" id="IPR011701">
    <property type="entry name" value="MFS"/>
</dbReference>
<dbReference type="PANTHER" id="PTHR42718:SF49">
    <property type="entry name" value="EXPORT PROTEIN"/>
    <property type="match status" value="1"/>
</dbReference>
<dbReference type="InterPro" id="IPR020846">
    <property type="entry name" value="MFS_dom"/>
</dbReference>
<accession>A0A9X8N5W9</accession>
<evidence type="ECO:0000313" key="10">
    <source>
        <dbReference type="Proteomes" id="UP000184388"/>
    </source>
</evidence>
<evidence type="ECO:0000256" key="5">
    <source>
        <dbReference type="ARBA" id="ARBA00023251"/>
    </source>
</evidence>
<dbReference type="EMBL" id="FRBK01000020">
    <property type="protein sequence ID" value="SHN11610.1"/>
    <property type="molecule type" value="Genomic_DNA"/>
</dbReference>
<evidence type="ECO:0000256" key="1">
    <source>
        <dbReference type="ARBA" id="ARBA00004651"/>
    </source>
</evidence>
<keyword evidence="5" id="KW-0046">Antibiotic resistance</keyword>
<feature type="transmembrane region" description="Helical" evidence="7">
    <location>
        <begin position="447"/>
        <end position="473"/>
    </location>
</feature>
<feature type="transmembrane region" description="Helical" evidence="7">
    <location>
        <begin position="119"/>
        <end position="141"/>
    </location>
</feature>
<evidence type="ECO:0000256" key="7">
    <source>
        <dbReference type="SAM" id="Phobius"/>
    </source>
</evidence>
<keyword evidence="2 7" id="KW-0812">Transmembrane</keyword>
<dbReference type="RefSeq" id="WP_073448166.1">
    <property type="nucleotide sequence ID" value="NZ_FRBK01000020.1"/>
</dbReference>
<feature type="transmembrane region" description="Helical" evidence="7">
    <location>
        <begin position="244"/>
        <end position="261"/>
    </location>
</feature>
<dbReference type="CDD" id="cd17321">
    <property type="entry name" value="MFS_MMR_MDR_like"/>
    <property type="match status" value="1"/>
</dbReference>
<evidence type="ECO:0000313" key="9">
    <source>
        <dbReference type="EMBL" id="SHN11610.1"/>
    </source>
</evidence>
<proteinExistence type="predicted"/>
<evidence type="ECO:0000259" key="8">
    <source>
        <dbReference type="PROSITE" id="PS50850"/>
    </source>
</evidence>
<feature type="transmembrane region" description="Helical" evidence="7">
    <location>
        <begin position="418"/>
        <end position="435"/>
    </location>
</feature>
<feature type="region of interest" description="Disordered" evidence="6">
    <location>
        <begin position="1"/>
        <end position="20"/>
    </location>
</feature>
<feature type="domain" description="Major facilitator superfamily (MFS) profile" evidence="8">
    <location>
        <begin position="28"/>
        <end position="476"/>
    </location>
</feature>
<dbReference type="PRINTS" id="PR01036">
    <property type="entry name" value="TCRTETB"/>
</dbReference>
<comment type="caution">
    <text evidence="9">The sequence shown here is derived from an EMBL/GenBank/DDBJ whole genome shotgun (WGS) entry which is preliminary data.</text>
</comment>
<feature type="transmembrane region" description="Helical" evidence="7">
    <location>
        <begin position="282"/>
        <end position="305"/>
    </location>
</feature>
<feature type="transmembrane region" description="Helical" evidence="7">
    <location>
        <begin position="371"/>
        <end position="397"/>
    </location>
</feature>
<dbReference type="Pfam" id="PF07690">
    <property type="entry name" value="MFS_1"/>
    <property type="match status" value="2"/>
</dbReference>
<dbReference type="GO" id="GO:0022857">
    <property type="term" value="F:transmembrane transporter activity"/>
    <property type="evidence" value="ECO:0007669"/>
    <property type="project" value="InterPro"/>
</dbReference>
<evidence type="ECO:0000256" key="4">
    <source>
        <dbReference type="ARBA" id="ARBA00023136"/>
    </source>
</evidence>
<protein>
    <submittedName>
        <fullName evidence="9">Predicted arabinose efflux permease, MFS family</fullName>
    </submittedName>
</protein>
<dbReference type="GO" id="GO:0005886">
    <property type="term" value="C:plasma membrane"/>
    <property type="evidence" value="ECO:0007669"/>
    <property type="project" value="UniProtKB-SubCell"/>
</dbReference>
<sequence>MDAHLAGRPPRTSALPDNTPPPPGRWLPLVAACLGTFLLLVYATIVTVALPRMAGDLGADFGALQWITDVYTLALAGLLLGMGSLGDALGRKRLYLLGLALFTAATLACALAGNVPLLIAARAVQGIAGAAMFATLVPLIGLAYTGRDRARAFAVWGAVAGAAAGIGNVAGGMLTQLLSWQWIFYGALPVCAVALWLATKVPADRARSAARIDWPGIVTFSLAATGITFGFIRGGEAGWGDGSTLLGFGLGVVLLLAFALVERAATRPMVPLGLFRKPAFNGLLLASGAYYLGGFAFLPVLSLWLQNGAGLSAFATSLVITAQPVAFFATSALAGGALHRMPARWSVGGGTLLVAAGDLLLLLVAQPGANWPVLIPGLIVTGVGAGLVSPVLPALAMASTDPAHSGVASAASNSARQLGLALGIALLGTVFHRSVPGTGAGAPPVAYAEGLGAVFLVAGAVAALGGAVAWLVCGKE</sequence>
<feature type="transmembrane region" description="Helical" evidence="7">
    <location>
        <begin position="311"/>
        <end position="333"/>
    </location>
</feature>
<feature type="transmembrane region" description="Helical" evidence="7">
    <location>
        <begin position="211"/>
        <end position="232"/>
    </location>
</feature>
<dbReference type="Gene3D" id="1.20.1250.20">
    <property type="entry name" value="MFS general substrate transporter like domains"/>
    <property type="match status" value="1"/>
</dbReference>
<dbReference type="PANTHER" id="PTHR42718">
    <property type="entry name" value="MAJOR FACILITATOR SUPERFAMILY MULTIDRUG TRANSPORTER MFSC"/>
    <property type="match status" value="1"/>
</dbReference>
<evidence type="ECO:0000256" key="6">
    <source>
        <dbReference type="SAM" id="MobiDB-lite"/>
    </source>
</evidence>
<feature type="transmembrane region" description="Helical" evidence="7">
    <location>
        <begin position="153"/>
        <end position="174"/>
    </location>
</feature>
<dbReference type="Proteomes" id="UP000184388">
    <property type="component" value="Unassembled WGS sequence"/>
</dbReference>